<dbReference type="VEuPathDB" id="VectorBase:AMIN014153"/>
<evidence type="ECO:0000313" key="1">
    <source>
        <dbReference type="EnsemblMetazoa" id="AMIN014153-PA"/>
    </source>
</evidence>
<protein>
    <submittedName>
        <fullName evidence="1">Uncharacterized protein</fullName>
    </submittedName>
</protein>
<dbReference type="AlphaFoldDB" id="A0A182WN53"/>
<reference evidence="2" key="1">
    <citation type="submission" date="2013-03" db="EMBL/GenBank/DDBJ databases">
        <title>The Genome Sequence of Anopheles minimus MINIMUS1.</title>
        <authorList>
            <consortium name="The Broad Institute Genomics Platform"/>
            <person name="Neafsey D.E."/>
            <person name="Walton C."/>
            <person name="Walker B."/>
            <person name="Young S.K."/>
            <person name="Zeng Q."/>
            <person name="Gargeya S."/>
            <person name="Fitzgerald M."/>
            <person name="Haas B."/>
            <person name="Abouelleil A."/>
            <person name="Allen A.W."/>
            <person name="Alvarado L."/>
            <person name="Arachchi H.M."/>
            <person name="Berlin A.M."/>
            <person name="Chapman S.B."/>
            <person name="Gainer-Dewar J."/>
            <person name="Goldberg J."/>
            <person name="Griggs A."/>
            <person name="Gujja S."/>
            <person name="Hansen M."/>
            <person name="Howarth C."/>
            <person name="Imamovic A."/>
            <person name="Ireland A."/>
            <person name="Larimer J."/>
            <person name="McCowan C."/>
            <person name="Murphy C."/>
            <person name="Pearson M."/>
            <person name="Poon T.W."/>
            <person name="Priest M."/>
            <person name="Roberts A."/>
            <person name="Saif S."/>
            <person name="Shea T."/>
            <person name="Sisk P."/>
            <person name="Sykes S."/>
            <person name="Wortman J."/>
            <person name="Nusbaum C."/>
            <person name="Birren B."/>
        </authorList>
    </citation>
    <scope>NUCLEOTIDE SEQUENCE [LARGE SCALE GENOMIC DNA]</scope>
    <source>
        <strain evidence="2">MINIMUS1</strain>
    </source>
</reference>
<reference evidence="1" key="2">
    <citation type="submission" date="2020-05" db="UniProtKB">
        <authorList>
            <consortium name="EnsemblMetazoa"/>
        </authorList>
    </citation>
    <scope>IDENTIFICATION</scope>
    <source>
        <strain evidence="1">MINIMUS1</strain>
    </source>
</reference>
<dbReference type="EnsemblMetazoa" id="AMIN014153-RA">
    <property type="protein sequence ID" value="AMIN014153-PA"/>
    <property type="gene ID" value="AMIN014153"/>
</dbReference>
<keyword evidence="2" id="KW-1185">Reference proteome</keyword>
<name>A0A182WN53_9DIPT</name>
<accession>A0A182WN53</accession>
<dbReference type="Proteomes" id="UP000075920">
    <property type="component" value="Unassembled WGS sequence"/>
</dbReference>
<organism evidence="1 2">
    <name type="scientific">Anopheles minimus</name>
    <dbReference type="NCBI Taxonomy" id="112268"/>
    <lineage>
        <taxon>Eukaryota</taxon>
        <taxon>Metazoa</taxon>
        <taxon>Ecdysozoa</taxon>
        <taxon>Arthropoda</taxon>
        <taxon>Hexapoda</taxon>
        <taxon>Insecta</taxon>
        <taxon>Pterygota</taxon>
        <taxon>Neoptera</taxon>
        <taxon>Endopterygota</taxon>
        <taxon>Diptera</taxon>
        <taxon>Nematocera</taxon>
        <taxon>Culicoidea</taxon>
        <taxon>Culicidae</taxon>
        <taxon>Anophelinae</taxon>
        <taxon>Anopheles</taxon>
    </lineage>
</organism>
<proteinExistence type="predicted"/>
<evidence type="ECO:0000313" key="2">
    <source>
        <dbReference type="Proteomes" id="UP000075920"/>
    </source>
</evidence>
<sequence length="51" mass="5984">NGIIQHVSCTCTKKKSGWKQTLNAVLVLQQPDTNLRTYMYTHTRTRRQLNH</sequence>